<protein>
    <submittedName>
        <fullName evidence="2">Alcohol dehydrogenase</fullName>
    </submittedName>
</protein>
<name>A0A1P9X164_9BACT</name>
<sequence length="348" mass="36726">MNAIQLTELHQPVKLTEVPTPTPGPGEVLIKLRAAALNHRDVFIQKGLYPGIKLPVILGSDGAGIVAEVGTGVDPVWRGQEVVINCSLNWGSNPAFYGPDFQILGMPANGTFAECISVPANYIHHKPAHLSFEQAAALPLAGLTAWRALMTRAGLHTSGHRSRERVLITGIGGGAALFALQFAVAAGAEVWVTSGSDEKIERAKTLGAAGGVNYREPDWLKTLMAQASGGKTEHPLRGYFDVIIDSAGGPGFAKLIDAAAPGGRIAFFGGTAGNITDIIPAKAFFKQLTLLGSTMGTEAEFGSMLAFVSEKKIRPVLDEILPLAEAEQAFRHMDDGKQFGKIVLAING</sequence>
<keyword evidence="3" id="KW-1185">Reference proteome</keyword>
<organism evidence="2 3">
    <name type="scientific">Spirosoma montaniterrae</name>
    <dbReference type="NCBI Taxonomy" id="1178516"/>
    <lineage>
        <taxon>Bacteria</taxon>
        <taxon>Pseudomonadati</taxon>
        <taxon>Bacteroidota</taxon>
        <taxon>Cytophagia</taxon>
        <taxon>Cytophagales</taxon>
        <taxon>Cytophagaceae</taxon>
        <taxon>Spirosoma</taxon>
    </lineage>
</organism>
<dbReference type="AlphaFoldDB" id="A0A1P9X164"/>
<dbReference type="Pfam" id="PF00107">
    <property type="entry name" value="ADH_zinc_N"/>
    <property type="match status" value="1"/>
</dbReference>
<dbReference type="SMART" id="SM00829">
    <property type="entry name" value="PKS_ER"/>
    <property type="match status" value="1"/>
</dbReference>
<dbReference type="STRING" id="1178516.AWR27_19855"/>
<dbReference type="PANTHER" id="PTHR45033">
    <property type="match status" value="1"/>
</dbReference>
<dbReference type="SUPFAM" id="SSF51735">
    <property type="entry name" value="NAD(P)-binding Rossmann-fold domains"/>
    <property type="match status" value="1"/>
</dbReference>
<evidence type="ECO:0000259" key="1">
    <source>
        <dbReference type="SMART" id="SM00829"/>
    </source>
</evidence>
<dbReference type="Proteomes" id="UP000187941">
    <property type="component" value="Chromosome"/>
</dbReference>
<evidence type="ECO:0000313" key="3">
    <source>
        <dbReference type="Proteomes" id="UP000187941"/>
    </source>
</evidence>
<feature type="domain" description="Enoyl reductase (ER)" evidence="1">
    <location>
        <begin position="8"/>
        <end position="344"/>
    </location>
</feature>
<dbReference type="InterPro" id="IPR020843">
    <property type="entry name" value="ER"/>
</dbReference>
<accession>A0A1P9X164</accession>
<dbReference type="KEGG" id="smon:AWR27_19855"/>
<dbReference type="EMBL" id="CP014263">
    <property type="protein sequence ID" value="AQG81376.1"/>
    <property type="molecule type" value="Genomic_DNA"/>
</dbReference>
<proteinExistence type="predicted"/>
<gene>
    <name evidence="2" type="ORF">AWR27_19855</name>
</gene>
<evidence type="ECO:0000313" key="2">
    <source>
        <dbReference type="EMBL" id="AQG81376.1"/>
    </source>
</evidence>
<dbReference type="Pfam" id="PF08240">
    <property type="entry name" value="ADH_N"/>
    <property type="match status" value="1"/>
</dbReference>
<reference evidence="2 3" key="1">
    <citation type="submission" date="2016-01" db="EMBL/GenBank/DDBJ databases">
        <authorList>
            <person name="Oliw E.H."/>
        </authorList>
    </citation>
    <scope>NUCLEOTIDE SEQUENCE [LARGE SCALE GENOMIC DNA]</scope>
    <source>
        <strain evidence="2 3">DY10</strain>
    </source>
</reference>
<dbReference type="OrthoDB" id="9787435at2"/>
<dbReference type="GO" id="GO:0016491">
    <property type="term" value="F:oxidoreductase activity"/>
    <property type="evidence" value="ECO:0007669"/>
    <property type="project" value="InterPro"/>
</dbReference>
<dbReference type="InterPro" id="IPR013149">
    <property type="entry name" value="ADH-like_C"/>
</dbReference>
<dbReference type="SUPFAM" id="SSF50129">
    <property type="entry name" value="GroES-like"/>
    <property type="match status" value="1"/>
</dbReference>
<dbReference type="Gene3D" id="3.40.50.720">
    <property type="entry name" value="NAD(P)-binding Rossmann-like Domain"/>
    <property type="match status" value="1"/>
</dbReference>
<dbReference type="InterPro" id="IPR011032">
    <property type="entry name" value="GroES-like_sf"/>
</dbReference>
<dbReference type="Gene3D" id="3.90.180.10">
    <property type="entry name" value="Medium-chain alcohol dehydrogenases, catalytic domain"/>
    <property type="match status" value="1"/>
</dbReference>
<dbReference type="InterPro" id="IPR013154">
    <property type="entry name" value="ADH-like_N"/>
</dbReference>
<dbReference type="PANTHER" id="PTHR45033:SF3">
    <property type="entry name" value="DEHYDROGENASE, PUTATIVE (AFU_ORTHOLOGUE AFUA_2G13270)-RELATED"/>
    <property type="match status" value="1"/>
</dbReference>
<dbReference type="RefSeq" id="WP_077132837.1">
    <property type="nucleotide sequence ID" value="NZ_CP014263.1"/>
</dbReference>
<dbReference type="InterPro" id="IPR036291">
    <property type="entry name" value="NAD(P)-bd_dom_sf"/>
</dbReference>
<dbReference type="InterPro" id="IPR052711">
    <property type="entry name" value="Zinc_ADH-like"/>
</dbReference>